<dbReference type="Gene3D" id="3.40.50.1580">
    <property type="entry name" value="Nucleoside phosphorylase domain"/>
    <property type="match status" value="1"/>
</dbReference>
<dbReference type="SUPFAM" id="SSF53167">
    <property type="entry name" value="Purine and uridine phosphorylases"/>
    <property type="match status" value="1"/>
</dbReference>
<dbReference type="InterPro" id="IPR035994">
    <property type="entry name" value="Nucleoside_phosphorylase_sf"/>
</dbReference>
<evidence type="ECO:0000313" key="2">
    <source>
        <dbReference type="EMBL" id="OKP00907.1"/>
    </source>
</evidence>
<comment type="caution">
    <text evidence="2">The sequence shown here is derived from an EMBL/GenBank/DDBJ whole genome shotgun (WGS) entry which is preliminary data.</text>
</comment>
<dbReference type="EMBL" id="MNBE01000642">
    <property type="protein sequence ID" value="OKP00907.1"/>
    <property type="molecule type" value="Genomic_DNA"/>
</dbReference>
<feature type="domain" description="Nucleoside phosphorylase" evidence="1">
    <location>
        <begin position="181"/>
        <end position="308"/>
    </location>
</feature>
<reference evidence="2 3" key="1">
    <citation type="submission" date="2016-10" db="EMBL/GenBank/DDBJ databases">
        <title>Genome sequence of the ascomycete fungus Penicillium subrubescens.</title>
        <authorList>
            <person name="De Vries R.P."/>
            <person name="Peng M."/>
            <person name="Dilokpimol A."/>
            <person name="Hilden K."/>
            <person name="Makela M.R."/>
            <person name="Grigoriev I."/>
            <person name="Riley R."/>
            <person name="Granchi Z."/>
        </authorList>
    </citation>
    <scope>NUCLEOTIDE SEQUENCE [LARGE SCALE GENOMIC DNA]</scope>
    <source>
        <strain evidence="2 3">CBS 132785</strain>
    </source>
</reference>
<evidence type="ECO:0000259" key="1">
    <source>
        <dbReference type="Pfam" id="PF01048"/>
    </source>
</evidence>
<sequence length="523" mass="57851">MKESIGDRNHVRPHPYFTTKLHKFKHQILDHCIADDLFHMYPSILALGVILIEIATKQPFKHDGAHYLWNETTINDYYEWAWTTANGSNLGSMIGAAYEAVVNNCLDAELFRDGPIDPSKADQGLEVRQSRLYEKVVLPLQDLYQAYRDDWEIQEDAKPEIPVSPKSHHKHNIPGDGSQFTIAIFCALPLEADAVSELFEDILGKEVNNHRKAVGDDNTYTLGKIMHHNVVLVHMAGMGKGTASQAASSMRSSYPEIKLALMVGICGGVPSHHGGKDDLILGDVVISDGIVQYDFGRRFPDTFLSKARPEVAGPKLRGLLAKLKGLRGQERIETKLSQHLRVLQDKLGPKRAGYPGMEKDELFQSSYRHKHRDPAVCGLCSACTLGTDPVCEEARSLTCQQLGCQKGVLVSRKRLQEASASGYPPSPKIHFGFVGSGDTVMKSGQHRDDTASQHDLIAFEMEASGVWDILPCLVIKGVCDYADSHKNKFWQHYAAATAACCMKAVLEECAIGEWLVLAQSTCS</sequence>
<dbReference type="GO" id="GO:0003824">
    <property type="term" value="F:catalytic activity"/>
    <property type="evidence" value="ECO:0007669"/>
    <property type="project" value="InterPro"/>
</dbReference>
<organism evidence="2 3">
    <name type="scientific">Penicillium subrubescens</name>
    <dbReference type="NCBI Taxonomy" id="1316194"/>
    <lineage>
        <taxon>Eukaryota</taxon>
        <taxon>Fungi</taxon>
        <taxon>Dikarya</taxon>
        <taxon>Ascomycota</taxon>
        <taxon>Pezizomycotina</taxon>
        <taxon>Eurotiomycetes</taxon>
        <taxon>Eurotiomycetidae</taxon>
        <taxon>Eurotiales</taxon>
        <taxon>Aspergillaceae</taxon>
        <taxon>Penicillium</taxon>
    </lineage>
</organism>
<dbReference type="InterPro" id="IPR000845">
    <property type="entry name" value="Nucleoside_phosphorylase_d"/>
</dbReference>
<proteinExistence type="predicted"/>
<gene>
    <name evidence="2" type="ORF">PENSUB_7488</name>
</gene>
<protein>
    <recommendedName>
        <fullName evidence="1">Nucleoside phosphorylase domain-containing protein</fullName>
    </recommendedName>
</protein>
<dbReference type="InterPro" id="IPR053137">
    <property type="entry name" value="NLR-like"/>
</dbReference>
<dbReference type="GO" id="GO:0009116">
    <property type="term" value="P:nucleoside metabolic process"/>
    <property type="evidence" value="ECO:0007669"/>
    <property type="project" value="InterPro"/>
</dbReference>
<dbReference type="AlphaFoldDB" id="A0A1Q5TL36"/>
<keyword evidence="3" id="KW-1185">Reference proteome</keyword>
<dbReference type="Proteomes" id="UP000186955">
    <property type="component" value="Unassembled WGS sequence"/>
</dbReference>
<dbReference type="PANTHER" id="PTHR46082">
    <property type="entry name" value="ATP/GTP-BINDING PROTEIN-RELATED"/>
    <property type="match status" value="1"/>
</dbReference>
<accession>A0A1Q5TL36</accession>
<name>A0A1Q5TL36_9EURO</name>
<dbReference type="Pfam" id="PF01048">
    <property type="entry name" value="PNP_UDP_1"/>
    <property type="match status" value="1"/>
</dbReference>
<evidence type="ECO:0000313" key="3">
    <source>
        <dbReference type="Proteomes" id="UP000186955"/>
    </source>
</evidence>
<dbReference type="PANTHER" id="PTHR46082:SF6">
    <property type="entry name" value="AAA+ ATPASE DOMAIN-CONTAINING PROTEIN-RELATED"/>
    <property type="match status" value="1"/>
</dbReference>
<dbReference type="STRING" id="1316194.A0A1Q5TL36"/>